<dbReference type="Proteomes" id="UP001230649">
    <property type="component" value="Unassembled WGS sequence"/>
</dbReference>
<organism evidence="1 2">
    <name type="scientific">Naganishia adeliensis</name>
    <dbReference type="NCBI Taxonomy" id="92952"/>
    <lineage>
        <taxon>Eukaryota</taxon>
        <taxon>Fungi</taxon>
        <taxon>Dikarya</taxon>
        <taxon>Basidiomycota</taxon>
        <taxon>Agaricomycotina</taxon>
        <taxon>Tremellomycetes</taxon>
        <taxon>Filobasidiales</taxon>
        <taxon>Filobasidiaceae</taxon>
        <taxon>Naganishia</taxon>
    </lineage>
</organism>
<comment type="caution">
    <text evidence="1">The sequence shown here is derived from an EMBL/GenBank/DDBJ whole genome shotgun (WGS) entry which is preliminary data.</text>
</comment>
<protein>
    <submittedName>
        <fullName evidence="1">Uncharacterized protein</fullName>
    </submittedName>
</protein>
<evidence type="ECO:0000313" key="2">
    <source>
        <dbReference type="Proteomes" id="UP001230649"/>
    </source>
</evidence>
<sequence>MGTTGSPQESGKYKVQLPQLSRKVIITFLLLTAFLAAFLPLTVYTNSHLSSLDSFRSSLHDGLGALGSSTSSRLFGTTRCPANCPSDPYVQPGMLYFGKSVRDTRWTPFPVAEFSGSNGEESKMLKDIEQLDDNEVEFYEAEGLMASLVDRKEIAMEWARDKFVLFIGSRHAYASLLYSLVMTAITFGMVDDESADWWKTKEIRPLTFEQRIPQVMIPNMEAKGLDPKRKPDLIVLSSLFWDENYIGEVTRHFNISMTGIHGFTWSQIEWHRSRFQKLIHYLRDLYQDDTLPMMFRTRQIRKQANYDGMLKIFQLDQSCRAIARAMGLRYFTWGGKLEGFQE</sequence>
<evidence type="ECO:0000313" key="1">
    <source>
        <dbReference type="EMBL" id="KAJ9112797.1"/>
    </source>
</evidence>
<keyword evidence="2" id="KW-1185">Reference proteome</keyword>
<reference evidence="1" key="1">
    <citation type="submission" date="2023-04" db="EMBL/GenBank/DDBJ databases">
        <title>Draft Genome sequencing of Naganishia species isolated from polar environments using Oxford Nanopore Technology.</title>
        <authorList>
            <person name="Leo P."/>
            <person name="Venkateswaran K."/>
        </authorList>
    </citation>
    <scope>NUCLEOTIDE SEQUENCE</scope>
    <source>
        <strain evidence="1">MNA-CCFEE 5262</strain>
    </source>
</reference>
<gene>
    <name evidence="1" type="ORF">QFC20_002124</name>
</gene>
<name>A0ACC2WP03_9TREE</name>
<dbReference type="EMBL" id="JASBWS010000014">
    <property type="protein sequence ID" value="KAJ9112797.1"/>
    <property type="molecule type" value="Genomic_DNA"/>
</dbReference>
<accession>A0ACC2WP03</accession>
<proteinExistence type="predicted"/>